<comment type="caution">
    <text evidence="3">The sequence shown here is derived from an EMBL/GenBank/DDBJ whole genome shotgun (WGS) entry which is preliminary data.</text>
</comment>
<dbReference type="Proteomes" id="UP000658131">
    <property type="component" value="Unassembled WGS sequence"/>
</dbReference>
<dbReference type="InterPro" id="IPR013114">
    <property type="entry name" value="FabA_FabZ"/>
</dbReference>
<comment type="similarity">
    <text evidence="1">Belongs to the thioester dehydratase family. FabZ subfamily.</text>
</comment>
<evidence type="ECO:0000256" key="2">
    <source>
        <dbReference type="ARBA" id="ARBA00023239"/>
    </source>
</evidence>
<dbReference type="RefSeq" id="WP_262399676.1">
    <property type="nucleotide sequence ID" value="NZ_JACRTB010000009.1"/>
</dbReference>
<organism evidence="3 4">
    <name type="scientific">Yanshouia hominis</name>
    <dbReference type="NCBI Taxonomy" id="2763673"/>
    <lineage>
        <taxon>Bacteria</taxon>
        <taxon>Bacillati</taxon>
        <taxon>Bacillota</taxon>
        <taxon>Clostridia</taxon>
        <taxon>Eubacteriales</taxon>
        <taxon>Oscillospiraceae</taxon>
        <taxon>Yanshouia</taxon>
    </lineage>
</organism>
<dbReference type="InterPro" id="IPR029069">
    <property type="entry name" value="HotDog_dom_sf"/>
</dbReference>
<evidence type="ECO:0000313" key="4">
    <source>
        <dbReference type="Proteomes" id="UP000658131"/>
    </source>
</evidence>
<dbReference type="CDD" id="cd01288">
    <property type="entry name" value="FabZ"/>
    <property type="match status" value="1"/>
</dbReference>
<reference evidence="3 4" key="1">
    <citation type="submission" date="2020-08" db="EMBL/GenBank/DDBJ databases">
        <title>Genome public.</title>
        <authorList>
            <person name="Liu C."/>
            <person name="Sun Q."/>
        </authorList>
    </citation>
    <scope>NUCLEOTIDE SEQUENCE [LARGE SCALE GENOMIC DNA]</scope>
    <source>
        <strain evidence="3 4">BX1</strain>
    </source>
</reference>
<dbReference type="Gene3D" id="3.10.129.10">
    <property type="entry name" value="Hotdog Thioesterase"/>
    <property type="match status" value="1"/>
</dbReference>
<dbReference type="SUPFAM" id="SSF54637">
    <property type="entry name" value="Thioesterase/thiol ester dehydrase-isomerase"/>
    <property type="match status" value="1"/>
</dbReference>
<sequence length="139" mass="15416">MNRDEIKAILPHREPMLLIDEAERLEDGSARGRYTVRGDEWFLQGHFPDSPVVPGVLLCEMMAQTCCVLLTGDAACRAGTLPYFTSLDKVRFRRKVLPGETLTIECRIVKEKGPFRFASGTGSVHGELAVSAEFSFALV</sequence>
<keyword evidence="4" id="KW-1185">Reference proteome</keyword>
<dbReference type="GO" id="GO:0019171">
    <property type="term" value="F:(3R)-hydroxyacyl-[acyl-carrier-protein] dehydratase activity"/>
    <property type="evidence" value="ECO:0007669"/>
    <property type="project" value="UniProtKB-EC"/>
</dbReference>
<keyword evidence="2 3" id="KW-0456">Lyase</keyword>
<dbReference type="Pfam" id="PF07977">
    <property type="entry name" value="FabA"/>
    <property type="match status" value="1"/>
</dbReference>
<evidence type="ECO:0000256" key="1">
    <source>
        <dbReference type="ARBA" id="ARBA00009174"/>
    </source>
</evidence>
<dbReference type="EMBL" id="JACRTB010000009">
    <property type="protein sequence ID" value="MBC8576124.1"/>
    <property type="molecule type" value="Genomic_DNA"/>
</dbReference>
<proteinExistence type="inferred from homology"/>
<dbReference type="PANTHER" id="PTHR30272:SF1">
    <property type="entry name" value="3-HYDROXYACYL-[ACYL-CARRIER-PROTEIN] DEHYDRATASE"/>
    <property type="match status" value="1"/>
</dbReference>
<name>A0ABR7NI84_9FIRM</name>
<protein>
    <submittedName>
        <fullName evidence="3">3-hydroxyacyl-ACP dehydratase FabZ</fullName>
        <ecNumber evidence="3">4.2.1.59</ecNumber>
    </submittedName>
</protein>
<dbReference type="PANTHER" id="PTHR30272">
    <property type="entry name" value="3-HYDROXYACYL-[ACYL-CARRIER-PROTEIN] DEHYDRATASE"/>
    <property type="match status" value="1"/>
</dbReference>
<dbReference type="NCBIfam" id="NF000582">
    <property type="entry name" value="PRK00006.1"/>
    <property type="match status" value="1"/>
</dbReference>
<evidence type="ECO:0000313" key="3">
    <source>
        <dbReference type="EMBL" id="MBC8576124.1"/>
    </source>
</evidence>
<dbReference type="EC" id="4.2.1.59" evidence="3"/>
<accession>A0ABR7NI84</accession>
<gene>
    <name evidence="3" type="primary">fabZ</name>
    <name evidence="3" type="ORF">H8717_06855</name>
</gene>